<evidence type="ECO:0000313" key="2">
    <source>
        <dbReference type="EMBL" id="SMF60200.1"/>
    </source>
</evidence>
<protein>
    <submittedName>
        <fullName evidence="2">Uncharacterized protein</fullName>
    </submittedName>
</protein>
<feature type="chain" id="PRO_5012893209" evidence="1">
    <location>
        <begin position="31"/>
        <end position="288"/>
    </location>
</feature>
<proteinExistence type="predicted"/>
<evidence type="ECO:0000256" key="1">
    <source>
        <dbReference type="SAM" id="SignalP"/>
    </source>
</evidence>
<name>A0A1Y6CMK3_9BACT</name>
<dbReference type="EMBL" id="FWZT01000020">
    <property type="protein sequence ID" value="SMF60200.1"/>
    <property type="molecule type" value="Genomic_DNA"/>
</dbReference>
<reference evidence="3" key="1">
    <citation type="submission" date="2017-04" db="EMBL/GenBank/DDBJ databases">
        <authorList>
            <person name="Varghese N."/>
            <person name="Submissions S."/>
        </authorList>
    </citation>
    <scope>NUCLEOTIDE SEQUENCE [LARGE SCALE GENOMIC DNA]</scope>
    <source>
        <strain evidence="3">RKEM611</strain>
    </source>
</reference>
<feature type="signal peptide" evidence="1">
    <location>
        <begin position="1"/>
        <end position="30"/>
    </location>
</feature>
<evidence type="ECO:0000313" key="3">
    <source>
        <dbReference type="Proteomes" id="UP000192907"/>
    </source>
</evidence>
<keyword evidence="1" id="KW-0732">Signal</keyword>
<accession>A0A1Y6CMK3</accession>
<organism evidence="2 3">
    <name type="scientific">Pseudobacteriovorax antillogorgiicola</name>
    <dbReference type="NCBI Taxonomy" id="1513793"/>
    <lineage>
        <taxon>Bacteria</taxon>
        <taxon>Pseudomonadati</taxon>
        <taxon>Bdellovibrionota</taxon>
        <taxon>Oligoflexia</taxon>
        <taxon>Oligoflexales</taxon>
        <taxon>Pseudobacteriovoracaceae</taxon>
        <taxon>Pseudobacteriovorax</taxon>
    </lineage>
</organism>
<sequence length="288" mass="31808">MQQKTRFRMTSLKALSLFTLFLLWYVPAGDAEAGKLIDKLRKNHLCDNDSTKLAQKRWDACSSEAPVVDVNNKVHGDVFDCDCWTKSALGGKVLNIRKVNRYDDSTVEEGEKYVAVFSPGDKNNDNCKCAVVTDLIEPWHALDNNQCLRYERRSKKTKHAIKRRRKTIYYNVCVERGPKQVGYASSCIGLCGAHCGIDDRGQEISEYNKRYASLVIHDVCQAYINSTASMASKEGRRNNCGDEGSKSGGAARDAMGGVGTIAATGLFNGHCGPKCQDMKDLGGNVCDN</sequence>
<dbReference type="Proteomes" id="UP000192907">
    <property type="component" value="Unassembled WGS sequence"/>
</dbReference>
<gene>
    <name evidence="2" type="ORF">SAMN06296036_120106</name>
</gene>
<keyword evidence="3" id="KW-1185">Reference proteome</keyword>
<dbReference type="AlphaFoldDB" id="A0A1Y6CMK3"/>